<gene>
    <name evidence="1" type="ORF">LARSCL_LOCUS7296</name>
</gene>
<name>A0AAV1ZQJ7_9ARAC</name>
<comment type="caution">
    <text evidence="1">The sequence shown here is derived from an EMBL/GenBank/DDBJ whole genome shotgun (WGS) entry which is preliminary data.</text>
</comment>
<reference evidence="1 2" key="1">
    <citation type="submission" date="2024-04" db="EMBL/GenBank/DDBJ databases">
        <authorList>
            <person name="Rising A."/>
            <person name="Reimegard J."/>
            <person name="Sonavane S."/>
            <person name="Akerstrom W."/>
            <person name="Nylinder S."/>
            <person name="Hedman E."/>
            <person name="Kallberg Y."/>
        </authorList>
    </citation>
    <scope>NUCLEOTIDE SEQUENCE [LARGE SCALE GENOMIC DNA]</scope>
</reference>
<accession>A0AAV1ZQJ7</accession>
<sequence length="54" mass="6354">MNCFISRSLQSTLLVEPFLPLPSKRTRFRTRQRSTICVLIIRIDFNNGIEMLRA</sequence>
<proteinExistence type="predicted"/>
<organism evidence="1 2">
    <name type="scientific">Larinioides sclopetarius</name>
    <dbReference type="NCBI Taxonomy" id="280406"/>
    <lineage>
        <taxon>Eukaryota</taxon>
        <taxon>Metazoa</taxon>
        <taxon>Ecdysozoa</taxon>
        <taxon>Arthropoda</taxon>
        <taxon>Chelicerata</taxon>
        <taxon>Arachnida</taxon>
        <taxon>Araneae</taxon>
        <taxon>Araneomorphae</taxon>
        <taxon>Entelegynae</taxon>
        <taxon>Araneoidea</taxon>
        <taxon>Araneidae</taxon>
        <taxon>Larinioides</taxon>
    </lineage>
</organism>
<dbReference type="AlphaFoldDB" id="A0AAV1ZQJ7"/>
<evidence type="ECO:0000313" key="1">
    <source>
        <dbReference type="EMBL" id="CAL1274118.1"/>
    </source>
</evidence>
<evidence type="ECO:0000313" key="2">
    <source>
        <dbReference type="Proteomes" id="UP001497382"/>
    </source>
</evidence>
<dbReference type="EMBL" id="CAXIEN010000074">
    <property type="protein sequence ID" value="CAL1274118.1"/>
    <property type="molecule type" value="Genomic_DNA"/>
</dbReference>
<dbReference type="Proteomes" id="UP001497382">
    <property type="component" value="Unassembled WGS sequence"/>
</dbReference>
<keyword evidence="2" id="KW-1185">Reference proteome</keyword>
<protein>
    <submittedName>
        <fullName evidence="1">Uncharacterized protein</fullName>
    </submittedName>
</protein>